<evidence type="ECO:0000259" key="4">
    <source>
        <dbReference type="PROSITE" id="PS50089"/>
    </source>
</evidence>
<dbReference type="OrthoDB" id="1630758at2759"/>
<dbReference type="VEuPathDB" id="FungiDB:H310_12073"/>
<dbReference type="GO" id="GO:0051865">
    <property type="term" value="P:protein autoubiquitination"/>
    <property type="evidence" value="ECO:0007669"/>
    <property type="project" value="TreeGrafter"/>
</dbReference>
<evidence type="ECO:0000313" key="5">
    <source>
        <dbReference type="EMBL" id="ETV94025.1"/>
    </source>
</evidence>
<dbReference type="InterPro" id="IPR001841">
    <property type="entry name" value="Znf_RING"/>
</dbReference>
<dbReference type="InterPro" id="IPR047126">
    <property type="entry name" value="RNF141-like"/>
</dbReference>
<dbReference type="GO" id="GO:0004842">
    <property type="term" value="F:ubiquitin-protein transferase activity"/>
    <property type="evidence" value="ECO:0007669"/>
    <property type="project" value="TreeGrafter"/>
</dbReference>
<name>A0A024TIN4_9STRA</name>
<feature type="domain" description="RING-type" evidence="4">
    <location>
        <begin position="150"/>
        <end position="187"/>
    </location>
</feature>
<feature type="region of interest" description="Disordered" evidence="3">
    <location>
        <begin position="256"/>
        <end position="277"/>
    </location>
</feature>
<keyword evidence="2" id="KW-0863">Zinc-finger</keyword>
<dbReference type="InterPro" id="IPR043400">
    <property type="entry name" value="RING-HC_RNF141"/>
</dbReference>
<dbReference type="RefSeq" id="XP_008877229.1">
    <property type="nucleotide sequence ID" value="XM_008879007.1"/>
</dbReference>
<gene>
    <name evidence="5" type="ORF">H310_12073</name>
</gene>
<organism evidence="5">
    <name type="scientific">Aphanomyces invadans</name>
    <dbReference type="NCBI Taxonomy" id="157072"/>
    <lineage>
        <taxon>Eukaryota</taxon>
        <taxon>Sar</taxon>
        <taxon>Stramenopiles</taxon>
        <taxon>Oomycota</taxon>
        <taxon>Saprolegniomycetes</taxon>
        <taxon>Saprolegniales</taxon>
        <taxon>Verrucalvaceae</taxon>
        <taxon>Aphanomyces</taxon>
    </lineage>
</organism>
<dbReference type="PROSITE" id="PS50089">
    <property type="entry name" value="ZF_RING_2"/>
    <property type="match status" value="1"/>
</dbReference>
<dbReference type="STRING" id="157072.A0A024TIN4"/>
<dbReference type="SMART" id="SM00184">
    <property type="entry name" value="RING"/>
    <property type="match status" value="1"/>
</dbReference>
<proteinExistence type="predicted"/>
<keyword evidence="2" id="KW-0479">Metal-binding</keyword>
<dbReference type="SUPFAM" id="SSF57850">
    <property type="entry name" value="RING/U-box"/>
    <property type="match status" value="1"/>
</dbReference>
<sequence length="336" mass="38582">MGQRASTEETRMQDRARACMGTYMDLGKHIDQANEWADVFARAKLCPTPKTCQLRFRIILNERIATELIPFMWKLDGNVMIEVRKFRRRHPPDDSDAHISSNTIGAAKCLTLYQFYFIYCFLSDVNACAMHSVAMNPLFGSDKTFDDRECQICMDADKEVVLPCSHSFCLRCFQTWSSQNQTCPICRSQLHCAEGEELWHLSSSRGIQNLTSYAQDLVSRIYEFLDKQAVSRFTDEYVHDSNVRYTMWRMESIQSELEQPQDTSPIPGRHGIPEPSRNADALHPDYIFALALANGEDQELALEECRRHVHFPTLTYTSSLSRPSSLVEFVSERSSS</sequence>
<reference evidence="5" key="1">
    <citation type="submission" date="2013-12" db="EMBL/GenBank/DDBJ databases">
        <title>The Genome Sequence of Aphanomyces invadans NJM9701.</title>
        <authorList>
            <consortium name="The Broad Institute Genomics Platform"/>
            <person name="Russ C."/>
            <person name="Tyler B."/>
            <person name="van West P."/>
            <person name="Dieguez-Uribeondo J."/>
            <person name="Young S.K."/>
            <person name="Zeng Q."/>
            <person name="Gargeya S."/>
            <person name="Fitzgerald M."/>
            <person name="Abouelleil A."/>
            <person name="Alvarado L."/>
            <person name="Chapman S.B."/>
            <person name="Gainer-Dewar J."/>
            <person name="Goldberg J."/>
            <person name="Griggs A."/>
            <person name="Gujja S."/>
            <person name="Hansen M."/>
            <person name="Howarth C."/>
            <person name="Imamovic A."/>
            <person name="Ireland A."/>
            <person name="Larimer J."/>
            <person name="McCowan C."/>
            <person name="Murphy C."/>
            <person name="Pearson M."/>
            <person name="Poon T.W."/>
            <person name="Priest M."/>
            <person name="Roberts A."/>
            <person name="Saif S."/>
            <person name="Shea T."/>
            <person name="Sykes S."/>
            <person name="Wortman J."/>
            <person name="Nusbaum C."/>
            <person name="Birren B."/>
        </authorList>
    </citation>
    <scope>NUCLEOTIDE SEQUENCE [LARGE SCALE GENOMIC DNA]</scope>
    <source>
        <strain evidence="5">NJM9701</strain>
    </source>
</reference>
<dbReference type="Pfam" id="PF13639">
    <property type="entry name" value="zf-RING_2"/>
    <property type="match status" value="1"/>
</dbReference>
<evidence type="ECO:0000256" key="1">
    <source>
        <dbReference type="ARBA" id="ARBA00022017"/>
    </source>
</evidence>
<dbReference type="CDD" id="cd16545">
    <property type="entry name" value="RING-HC_RNF141"/>
    <property type="match status" value="1"/>
</dbReference>
<dbReference type="PANTHER" id="PTHR12109">
    <property type="entry name" value="RING FINGER PROTEIN 141-RELATED"/>
    <property type="match status" value="1"/>
</dbReference>
<dbReference type="PANTHER" id="PTHR12109:SF3">
    <property type="entry name" value="RING FINGER PROTEIN 141"/>
    <property type="match status" value="1"/>
</dbReference>
<keyword evidence="2" id="KW-0862">Zinc</keyword>
<dbReference type="EMBL" id="KI913987">
    <property type="protein sequence ID" value="ETV94025.1"/>
    <property type="molecule type" value="Genomic_DNA"/>
</dbReference>
<dbReference type="GO" id="GO:0008270">
    <property type="term" value="F:zinc ion binding"/>
    <property type="evidence" value="ECO:0007669"/>
    <property type="project" value="UniProtKB-KW"/>
</dbReference>
<dbReference type="InterPro" id="IPR013083">
    <property type="entry name" value="Znf_RING/FYVE/PHD"/>
</dbReference>
<dbReference type="Gene3D" id="3.30.40.10">
    <property type="entry name" value="Zinc/RING finger domain, C3HC4 (zinc finger)"/>
    <property type="match status" value="1"/>
</dbReference>
<accession>A0A024TIN4</accession>
<evidence type="ECO:0000256" key="2">
    <source>
        <dbReference type="PROSITE-ProRule" id="PRU00175"/>
    </source>
</evidence>
<evidence type="ECO:0000256" key="3">
    <source>
        <dbReference type="SAM" id="MobiDB-lite"/>
    </source>
</evidence>
<dbReference type="GeneID" id="20089123"/>
<dbReference type="AlphaFoldDB" id="A0A024TIN4"/>
<dbReference type="eggNOG" id="KOG1039">
    <property type="taxonomic scope" value="Eukaryota"/>
</dbReference>
<protein>
    <recommendedName>
        <fullName evidence="1">RING finger protein 141</fullName>
    </recommendedName>
</protein>